<organism evidence="3 4">
    <name type="scientific">Punica granatum</name>
    <name type="common">Pomegranate</name>
    <dbReference type="NCBI Taxonomy" id="22663"/>
    <lineage>
        <taxon>Eukaryota</taxon>
        <taxon>Viridiplantae</taxon>
        <taxon>Streptophyta</taxon>
        <taxon>Embryophyta</taxon>
        <taxon>Tracheophyta</taxon>
        <taxon>Spermatophyta</taxon>
        <taxon>Magnoliopsida</taxon>
        <taxon>eudicotyledons</taxon>
        <taxon>Gunneridae</taxon>
        <taxon>Pentapetalae</taxon>
        <taxon>rosids</taxon>
        <taxon>malvids</taxon>
        <taxon>Myrtales</taxon>
        <taxon>Lythraceae</taxon>
        <taxon>Punica</taxon>
    </lineage>
</organism>
<dbReference type="InterPro" id="IPR001245">
    <property type="entry name" value="Ser-Thr/Tyr_kinase_cat_dom"/>
</dbReference>
<feature type="compositionally biased region" description="Basic and acidic residues" evidence="1">
    <location>
        <begin position="47"/>
        <end position="62"/>
    </location>
</feature>
<proteinExistence type="predicted"/>
<dbReference type="GO" id="GO:0009506">
    <property type="term" value="C:plasmodesma"/>
    <property type="evidence" value="ECO:0007669"/>
    <property type="project" value="TreeGrafter"/>
</dbReference>
<dbReference type="STRING" id="22663.A0A2I0IAD8"/>
<reference evidence="3 4" key="1">
    <citation type="submission" date="2017-11" db="EMBL/GenBank/DDBJ databases">
        <title>De-novo sequencing of pomegranate (Punica granatum L.) genome.</title>
        <authorList>
            <person name="Akparov Z."/>
            <person name="Amiraslanov A."/>
            <person name="Hajiyeva S."/>
            <person name="Abbasov M."/>
            <person name="Kaur K."/>
            <person name="Hamwieh A."/>
            <person name="Solovyev V."/>
            <person name="Salamov A."/>
            <person name="Braich B."/>
            <person name="Kosarev P."/>
            <person name="Mahmoud A."/>
            <person name="Hajiyev E."/>
            <person name="Babayeva S."/>
            <person name="Izzatullayeva V."/>
            <person name="Mammadov A."/>
            <person name="Mammadov A."/>
            <person name="Sharifova S."/>
            <person name="Ojaghi J."/>
            <person name="Eynullazada K."/>
            <person name="Bayramov B."/>
            <person name="Abdulazimova A."/>
            <person name="Shahmuradov I."/>
        </authorList>
    </citation>
    <scope>NUCLEOTIDE SEQUENCE [LARGE SCALE GENOMIC DNA]</scope>
    <source>
        <strain evidence="4">cv. AG2017</strain>
        <tissue evidence="3">Leaf</tissue>
    </source>
</reference>
<comment type="caution">
    <text evidence="3">The sequence shown here is derived from an EMBL/GenBank/DDBJ whole genome shotgun (WGS) entry which is preliminary data.</text>
</comment>
<feature type="compositionally biased region" description="Polar residues" evidence="1">
    <location>
        <begin position="10"/>
        <end position="23"/>
    </location>
</feature>
<keyword evidence="4" id="KW-1185">Reference proteome</keyword>
<name>A0A2I0IAD8_PUNGR</name>
<feature type="region of interest" description="Disordered" evidence="1">
    <location>
        <begin position="1"/>
        <end position="63"/>
    </location>
</feature>
<dbReference type="PANTHER" id="PTHR27003">
    <property type="entry name" value="OS07G0166700 PROTEIN"/>
    <property type="match status" value="1"/>
</dbReference>
<evidence type="ECO:0000313" key="3">
    <source>
        <dbReference type="EMBL" id="PKI40975.1"/>
    </source>
</evidence>
<dbReference type="Proteomes" id="UP000233551">
    <property type="component" value="Unassembled WGS sequence"/>
</dbReference>
<dbReference type="EMBL" id="PGOL01003458">
    <property type="protein sequence ID" value="PKI40975.1"/>
    <property type="molecule type" value="Genomic_DNA"/>
</dbReference>
<evidence type="ECO:0000256" key="1">
    <source>
        <dbReference type="SAM" id="MobiDB-lite"/>
    </source>
</evidence>
<dbReference type="AlphaFoldDB" id="A0A2I0IAD8"/>
<dbReference type="SUPFAM" id="SSF56112">
    <property type="entry name" value="Protein kinase-like (PK-like)"/>
    <property type="match status" value="1"/>
</dbReference>
<dbReference type="InterPro" id="IPR011009">
    <property type="entry name" value="Kinase-like_dom_sf"/>
</dbReference>
<dbReference type="Pfam" id="PF07714">
    <property type="entry name" value="PK_Tyr_Ser-Thr"/>
    <property type="match status" value="1"/>
</dbReference>
<dbReference type="GO" id="GO:0005886">
    <property type="term" value="C:plasma membrane"/>
    <property type="evidence" value="ECO:0007669"/>
    <property type="project" value="TreeGrafter"/>
</dbReference>
<dbReference type="InterPro" id="IPR045272">
    <property type="entry name" value="ANXUR1/2-like"/>
</dbReference>
<sequence length="249" mass="27959">MLQQVEPFSDQEQQQQSLRSNRGSRWCRKGRGRAHIKGGRVEGPSRAQEKERQPRVELRRSGTLDGIEEERQLRAMLDLTSRGFDRLGGGAGGWAWAWAISWYDDSPYIYGAAFGVPVTASPSISIRYLTKMPTYVAPVEGSFGYLDPQYFRRQRLTDKSDVYSFGVVLFEILCARPALNLTLPEEQVSLAEWAAHCHKKGILDQIIDPFLKGKIAPASFRKVAETAMKCVADQGIDRPSMGDVSLTKF</sequence>
<accession>A0A2I0IAD8</accession>
<feature type="compositionally biased region" description="Basic residues" evidence="1">
    <location>
        <begin position="25"/>
        <end position="38"/>
    </location>
</feature>
<gene>
    <name evidence="3" type="ORF">CRG98_038503</name>
</gene>
<dbReference type="PANTHER" id="PTHR27003:SF460">
    <property type="entry name" value="RECEPTOR-LIKE PROTEIN KINASE FERONIA"/>
    <property type="match status" value="1"/>
</dbReference>
<feature type="domain" description="Serine-threonine/tyrosine-protein kinase catalytic" evidence="2">
    <location>
        <begin position="145"/>
        <end position="194"/>
    </location>
</feature>
<evidence type="ECO:0000259" key="2">
    <source>
        <dbReference type="Pfam" id="PF07714"/>
    </source>
</evidence>
<dbReference type="GO" id="GO:0004714">
    <property type="term" value="F:transmembrane receptor protein tyrosine kinase activity"/>
    <property type="evidence" value="ECO:0007669"/>
    <property type="project" value="InterPro"/>
</dbReference>
<protein>
    <recommendedName>
        <fullName evidence="2">Serine-threonine/tyrosine-protein kinase catalytic domain-containing protein</fullName>
    </recommendedName>
</protein>
<evidence type="ECO:0000313" key="4">
    <source>
        <dbReference type="Proteomes" id="UP000233551"/>
    </source>
</evidence>
<dbReference type="Gene3D" id="1.10.510.10">
    <property type="entry name" value="Transferase(Phosphotransferase) domain 1"/>
    <property type="match status" value="1"/>
</dbReference>